<proteinExistence type="inferred from homology"/>
<dbReference type="Gene3D" id="3.40.50.1100">
    <property type="match status" value="2"/>
</dbReference>
<protein>
    <recommendedName>
        <fullName evidence="4 10">Cysteine synthase</fullName>
        <ecNumber evidence="4 10">2.5.1.47</ecNumber>
    </recommendedName>
</protein>
<comment type="catalytic activity">
    <reaction evidence="9 10">
        <text>O-acetyl-L-serine + hydrogen sulfide = L-cysteine + acetate</text>
        <dbReference type="Rhea" id="RHEA:14829"/>
        <dbReference type="ChEBI" id="CHEBI:29919"/>
        <dbReference type="ChEBI" id="CHEBI:30089"/>
        <dbReference type="ChEBI" id="CHEBI:35235"/>
        <dbReference type="ChEBI" id="CHEBI:58340"/>
        <dbReference type="EC" id="2.5.1.47"/>
    </reaction>
</comment>
<dbReference type="InterPro" id="IPR001926">
    <property type="entry name" value="TrpB-like_PALP"/>
</dbReference>
<dbReference type="SUPFAM" id="SSF53686">
    <property type="entry name" value="Tryptophan synthase beta subunit-like PLP-dependent enzymes"/>
    <property type="match status" value="1"/>
</dbReference>
<dbReference type="InterPro" id="IPR001216">
    <property type="entry name" value="P-phosphate_BS"/>
</dbReference>
<keyword evidence="8 10" id="KW-0198">Cysteine biosynthesis</keyword>
<evidence type="ECO:0000256" key="2">
    <source>
        <dbReference type="ARBA" id="ARBA00004962"/>
    </source>
</evidence>
<dbReference type="InterPro" id="IPR036052">
    <property type="entry name" value="TrpB-like_PALP_sf"/>
</dbReference>
<evidence type="ECO:0000256" key="8">
    <source>
        <dbReference type="ARBA" id="ARBA00023192"/>
    </source>
</evidence>
<dbReference type="PROSITE" id="PS00901">
    <property type="entry name" value="CYS_SYNTHASE"/>
    <property type="match status" value="1"/>
</dbReference>
<evidence type="ECO:0000256" key="9">
    <source>
        <dbReference type="ARBA" id="ARBA00047931"/>
    </source>
</evidence>
<keyword evidence="5 10" id="KW-0028">Amino-acid biosynthesis</keyword>
<reference evidence="12" key="1">
    <citation type="submission" date="2022-11" db="EMBL/GenBank/DDBJ databases">
        <title>Alteromonas sp. nov., isolated from sea water of the Qingdao.</title>
        <authorList>
            <person name="Wang Q."/>
        </authorList>
    </citation>
    <scope>NUCLEOTIDE SEQUENCE</scope>
    <source>
        <strain evidence="12">ASW11-7</strain>
    </source>
</reference>
<dbReference type="InterPro" id="IPR005859">
    <property type="entry name" value="CysK"/>
</dbReference>
<dbReference type="CDD" id="cd01561">
    <property type="entry name" value="CBS_like"/>
    <property type="match status" value="1"/>
</dbReference>
<evidence type="ECO:0000256" key="4">
    <source>
        <dbReference type="ARBA" id="ARBA00012681"/>
    </source>
</evidence>
<keyword evidence="7 10" id="KW-0663">Pyridoxal phosphate</keyword>
<gene>
    <name evidence="12" type="primary">cysK</name>
    <name evidence="12" type="ORF">OPS25_12360</name>
</gene>
<dbReference type="NCBIfam" id="TIGR01139">
    <property type="entry name" value="cysK"/>
    <property type="match status" value="1"/>
</dbReference>
<sequence length="323" mass="34490">MFDFTQSKLSSTEQQGKIFNHITETIGKTPLVRLGKLQKQLETKADLLAKVEYFNPAGSIKDRPAMAMLKHLMTSPDFCDKTEIIEASSGNNGVACAWLCALYNIPITIVIPEHMSIERQKLIKHFGGKVVTTPKAKGTKGAIDKAHEMVAANPHAVSLDQFGNSTNPEAHSESTAEEIWLDSAGKVDVLVCGVGTGGTLTGVARKLKEYKPSVKVVAVEPASCPILSAGRSGVHNIQGLSSGHVPDILDTKLINHIITVSDEDAIAAAKRIARLEGLAVGISSGATLHAAAQLVKNEAFKTKTIVVILADGAERYFSTPLFD</sequence>
<feature type="domain" description="Tryptophan synthase beta chain-like PALP" evidence="11">
    <location>
        <begin position="22"/>
        <end position="311"/>
    </location>
</feature>
<evidence type="ECO:0000259" key="11">
    <source>
        <dbReference type="Pfam" id="PF00291"/>
    </source>
</evidence>
<evidence type="ECO:0000256" key="6">
    <source>
        <dbReference type="ARBA" id="ARBA00022679"/>
    </source>
</evidence>
<dbReference type="RefSeq" id="WP_265618044.1">
    <property type="nucleotide sequence ID" value="NZ_JAPFRD010000011.1"/>
</dbReference>
<comment type="cofactor">
    <cofactor evidence="1 10">
        <name>pyridoxal 5'-phosphate</name>
        <dbReference type="ChEBI" id="CHEBI:597326"/>
    </cofactor>
</comment>
<evidence type="ECO:0000256" key="3">
    <source>
        <dbReference type="ARBA" id="ARBA00007103"/>
    </source>
</evidence>
<dbReference type="InterPro" id="IPR050214">
    <property type="entry name" value="Cys_Synth/Cystath_Beta-Synth"/>
</dbReference>
<accession>A0ABT3P966</accession>
<dbReference type="NCBIfam" id="TIGR01136">
    <property type="entry name" value="cysKM"/>
    <property type="match status" value="1"/>
</dbReference>
<evidence type="ECO:0000313" key="12">
    <source>
        <dbReference type="EMBL" id="MCW8109293.1"/>
    </source>
</evidence>
<dbReference type="InterPro" id="IPR005856">
    <property type="entry name" value="Cys_synth"/>
</dbReference>
<comment type="similarity">
    <text evidence="3 10">Belongs to the cysteine synthase/cystathionine beta-synthase family.</text>
</comment>
<name>A0ABT3P966_9ALTE</name>
<comment type="pathway">
    <text evidence="2">Amino-acid biosynthesis; L-cysteine biosynthesis; L-cysteine from L-serine: step 2/2.</text>
</comment>
<evidence type="ECO:0000256" key="5">
    <source>
        <dbReference type="ARBA" id="ARBA00022605"/>
    </source>
</evidence>
<dbReference type="Proteomes" id="UP001142810">
    <property type="component" value="Unassembled WGS sequence"/>
</dbReference>
<keyword evidence="13" id="KW-1185">Reference proteome</keyword>
<dbReference type="PANTHER" id="PTHR10314">
    <property type="entry name" value="CYSTATHIONINE BETA-SYNTHASE"/>
    <property type="match status" value="1"/>
</dbReference>
<evidence type="ECO:0000256" key="1">
    <source>
        <dbReference type="ARBA" id="ARBA00001933"/>
    </source>
</evidence>
<evidence type="ECO:0000256" key="10">
    <source>
        <dbReference type="RuleBase" id="RU003985"/>
    </source>
</evidence>
<comment type="caution">
    <text evidence="12">The sequence shown here is derived from an EMBL/GenBank/DDBJ whole genome shotgun (WGS) entry which is preliminary data.</text>
</comment>
<dbReference type="GO" id="GO:0004124">
    <property type="term" value="F:cysteine synthase activity"/>
    <property type="evidence" value="ECO:0007669"/>
    <property type="project" value="UniProtKB-EC"/>
</dbReference>
<evidence type="ECO:0000256" key="7">
    <source>
        <dbReference type="ARBA" id="ARBA00022898"/>
    </source>
</evidence>
<organism evidence="12 13">
    <name type="scientific">Alteromonas aquimaris</name>
    <dbReference type="NCBI Taxonomy" id="2998417"/>
    <lineage>
        <taxon>Bacteria</taxon>
        <taxon>Pseudomonadati</taxon>
        <taxon>Pseudomonadota</taxon>
        <taxon>Gammaproteobacteria</taxon>
        <taxon>Alteromonadales</taxon>
        <taxon>Alteromonadaceae</taxon>
        <taxon>Alteromonas/Salinimonas group</taxon>
        <taxon>Alteromonas</taxon>
    </lineage>
</organism>
<evidence type="ECO:0000313" key="13">
    <source>
        <dbReference type="Proteomes" id="UP001142810"/>
    </source>
</evidence>
<dbReference type="EMBL" id="JAPFRD010000011">
    <property type="protein sequence ID" value="MCW8109293.1"/>
    <property type="molecule type" value="Genomic_DNA"/>
</dbReference>
<dbReference type="Pfam" id="PF00291">
    <property type="entry name" value="PALP"/>
    <property type="match status" value="1"/>
</dbReference>
<keyword evidence="6 10" id="KW-0808">Transferase</keyword>
<dbReference type="EC" id="2.5.1.47" evidence="4 10"/>